<gene>
    <name evidence="10" type="primary">KIP3</name>
    <name evidence="10" type="ORF">LPJ61_003652</name>
</gene>
<evidence type="ECO:0000256" key="3">
    <source>
        <dbReference type="ARBA" id="ARBA00022840"/>
    </source>
</evidence>
<reference evidence="10" key="1">
    <citation type="submission" date="2022-07" db="EMBL/GenBank/DDBJ databases">
        <title>Phylogenomic reconstructions and comparative analyses of Kickxellomycotina fungi.</title>
        <authorList>
            <person name="Reynolds N.K."/>
            <person name="Stajich J.E."/>
            <person name="Barry K."/>
            <person name="Grigoriev I.V."/>
            <person name="Crous P."/>
            <person name="Smith M.E."/>
        </authorList>
    </citation>
    <scope>NUCLEOTIDE SEQUENCE</scope>
    <source>
        <strain evidence="10">BCRC 34381</strain>
    </source>
</reference>
<dbReference type="CDD" id="cd01370">
    <property type="entry name" value="KISc_KIP3_like"/>
    <property type="match status" value="1"/>
</dbReference>
<feature type="non-terminal residue" evidence="10">
    <location>
        <position position="1"/>
    </location>
</feature>
<dbReference type="PROSITE" id="PS50067">
    <property type="entry name" value="KINESIN_MOTOR_2"/>
    <property type="match status" value="1"/>
</dbReference>
<dbReference type="SMART" id="SM00129">
    <property type="entry name" value="KISc"/>
    <property type="match status" value="1"/>
</dbReference>
<keyword evidence="2 6" id="KW-0547">Nucleotide-binding</keyword>
<evidence type="ECO:0000256" key="2">
    <source>
        <dbReference type="ARBA" id="ARBA00022741"/>
    </source>
</evidence>
<feature type="region of interest" description="Disordered" evidence="8">
    <location>
        <begin position="886"/>
        <end position="933"/>
    </location>
</feature>
<dbReference type="InterPro" id="IPR001752">
    <property type="entry name" value="Kinesin_motor_dom"/>
</dbReference>
<evidence type="ECO:0000256" key="5">
    <source>
        <dbReference type="ARBA" id="ARBA00023175"/>
    </source>
</evidence>
<protein>
    <submittedName>
        <fullName evidence="10">Tubulin-dependent ATPase kip3</fullName>
    </submittedName>
</protein>
<sequence length="1027" mass="109825">VAPAAGGSSEAAIMVAVRVRPFSSKEKAMLPIEPGSQFGPTARNFMNYSEPTEERPASRPTIRKVVHTIDDHVLVFDPPDENDGGRRAPVAASNKRHKDIRFVFDRVYGEESTQRDVYEGTTRGLLDAVMNGYNSTVFAYGATGCGKTYTISGSPEDPGVIFLTMQELFERVTAAEDEKTIEVALSYLEVYNETIRDLLVEDGAPLVPLALREDAKQSVTVAGLSEHVPSSVDQVMALMVRGNLNRTMSPTEANAVSSRSHAVMQVHVRQKAKAGGLQTDVTTATLSIIDLAGSERATVTKNNGARMREGANINRSLLALANCINALCDHKTKRHIPYRDSKLTRLLKFSLGGNCRTVMITCVSPASTYYEETHNTLKYANRAKNIKTTVAKNTKSTQVHLAQYQTKIREQSEEIKRLQKDIAALKSRPAAGSGATSRNSVQAAQAMAELRKQTQAVQVVQDLRNKMATAYAPIREAKWEHASALMVGGWYDHHLDALKGWREQFETAFQEQQHLFANGSDMDVDSDSEGNTSVIARRSLVFRQQVDELLRDLTRERKTIGRHAEHSTQLIERNSYMAERAAQVPPSVQLTAEQRYHVDQEYRVLDLSAERAGLRRQVELGEHIASSLAKQNTLLLRLTATCLCNLKRAMHDAQGAGHGSVAGVERVLEQVYMQAISSFGEVTGTVRASMKQVRDAGGPSKMVVSGSTLTPPSPYVRPHAATINTTVGPRTRSPGDLSESSRPGHRNGNMAAISAAVAGTTRARRAATAAQGNGAAGGGQPQQHLAVSAPAPAPGRHMRTSPSKRSQAVAGRTAVRLNGAGTGDTANGVRTRAAARAAPAGGSAGNRGASTTARPPLRSGRLAPGGSAVDVFGAHLGTVTVASPAARKATSFSVSDSSSMLLSPTASTRSISPASSVGSWASAETSPHHEPLPAAARPLKGILKQAAANGHSRVVGTADDGASQQAAVPGPGPVRLGSARRKSRQARILANPTTRSSGTPPRPPTMPARELFKSVGTAPQAKKPVWR</sequence>
<dbReference type="SUPFAM" id="SSF52540">
    <property type="entry name" value="P-loop containing nucleoside triphosphate hydrolases"/>
    <property type="match status" value="1"/>
</dbReference>
<feature type="region of interest" description="Disordered" evidence="8">
    <location>
        <begin position="708"/>
        <end position="862"/>
    </location>
</feature>
<dbReference type="EMBL" id="JANBOI010000662">
    <property type="protein sequence ID" value="KAJ1729171.1"/>
    <property type="molecule type" value="Genomic_DNA"/>
</dbReference>
<keyword evidence="11" id="KW-1185">Reference proteome</keyword>
<name>A0A9W8CVD7_9FUNG</name>
<dbReference type="GO" id="GO:0007018">
    <property type="term" value="P:microtubule-based movement"/>
    <property type="evidence" value="ECO:0007669"/>
    <property type="project" value="InterPro"/>
</dbReference>
<keyword evidence="3 6" id="KW-0067">ATP-binding</keyword>
<dbReference type="AlphaFoldDB" id="A0A9W8CVD7"/>
<proteinExistence type="inferred from homology"/>
<evidence type="ECO:0000259" key="9">
    <source>
        <dbReference type="PROSITE" id="PS50067"/>
    </source>
</evidence>
<dbReference type="PROSITE" id="PS00411">
    <property type="entry name" value="KINESIN_MOTOR_1"/>
    <property type="match status" value="1"/>
</dbReference>
<dbReference type="InterPro" id="IPR036961">
    <property type="entry name" value="Kinesin_motor_dom_sf"/>
</dbReference>
<organism evidence="10 11">
    <name type="scientific">Coemansia biformis</name>
    <dbReference type="NCBI Taxonomy" id="1286918"/>
    <lineage>
        <taxon>Eukaryota</taxon>
        <taxon>Fungi</taxon>
        <taxon>Fungi incertae sedis</taxon>
        <taxon>Zoopagomycota</taxon>
        <taxon>Kickxellomycotina</taxon>
        <taxon>Kickxellomycetes</taxon>
        <taxon>Kickxellales</taxon>
        <taxon>Kickxellaceae</taxon>
        <taxon>Coemansia</taxon>
    </lineage>
</organism>
<dbReference type="PANTHER" id="PTHR47968">
    <property type="entry name" value="CENTROMERE PROTEIN E"/>
    <property type="match status" value="1"/>
</dbReference>
<feature type="domain" description="Kinesin motor" evidence="9">
    <location>
        <begin position="12"/>
        <end position="386"/>
    </location>
</feature>
<keyword evidence="1" id="KW-0493">Microtubule</keyword>
<dbReference type="GO" id="GO:0008017">
    <property type="term" value="F:microtubule binding"/>
    <property type="evidence" value="ECO:0007669"/>
    <property type="project" value="InterPro"/>
</dbReference>
<dbReference type="GO" id="GO:0005874">
    <property type="term" value="C:microtubule"/>
    <property type="evidence" value="ECO:0007669"/>
    <property type="project" value="UniProtKB-KW"/>
</dbReference>
<evidence type="ECO:0000256" key="4">
    <source>
        <dbReference type="ARBA" id="ARBA00023054"/>
    </source>
</evidence>
<accession>A0A9W8CVD7</accession>
<dbReference type="GO" id="GO:0005524">
    <property type="term" value="F:ATP binding"/>
    <property type="evidence" value="ECO:0007669"/>
    <property type="project" value="UniProtKB-UniRule"/>
</dbReference>
<evidence type="ECO:0000313" key="11">
    <source>
        <dbReference type="Proteomes" id="UP001143981"/>
    </source>
</evidence>
<dbReference type="PRINTS" id="PR00380">
    <property type="entry name" value="KINESINHEAVY"/>
</dbReference>
<dbReference type="GO" id="GO:0003777">
    <property type="term" value="F:microtubule motor activity"/>
    <property type="evidence" value="ECO:0007669"/>
    <property type="project" value="InterPro"/>
</dbReference>
<dbReference type="Proteomes" id="UP001143981">
    <property type="component" value="Unassembled WGS sequence"/>
</dbReference>
<evidence type="ECO:0000313" key="10">
    <source>
        <dbReference type="EMBL" id="KAJ1729171.1"/>
    </source>
</evidence>
<dbReference type="Pfam" id="PF00225">
    <property type="entry name" value="Kinesin"/>
    <property type="match status" value="1"/>
</dbReference>
<comment type="caution">
    <text evidence="10">The sequence shown here is derived from an EMBL/GenBank/DDBJ whole genome shotgun (WGS) entry which is preliminary data.</text>
</comment>
<feature type="compositionally biased region" description="Low complexity" evidence="8">
    <location>
        <begin position="890"/>
        <end position="908"/>
    </location>
</feature>
<dbReference type="InterPro" id="IPR027417">
    <property type="entry name" value="P-loop_NTPase"/>
</dbReference>
<evidence type="ECO:0000256" key="6">
    <source>
        <dbReference type="PROSITE-ProRule" id="PRU00283"/>
    </source>
</evidence>
<comment type="similarity">
    <text evidence="6">Belongs to the TRAFAC class myosin-kinesin ATPase superfamily. Kinesin family.</text>
</comment>
<feature type="compositionally biased region" description="Low complexity" evidence="8">
    <location>
        <begin position="755"/>
        <end position="773"/>
    </location>
</feature>
<evidence type="ECO:0000256" key="7">
    <source>
        <dbReference type="SAM" id="Coils"/>
    </source>
</evidence>
<feature type="compositionally biased region" description="Polar residues" evidence="8">
    <location>
        <begin position="909"/>
        <end position="925"/>
    </location>
</feature>
<dbReference type="OrthoDB" id="3176171at2759"/>
<evidence type="ECO:0000256" key="8">
    <source>
        <dbReference type="SAM" id="MobiDB-lite"/>
    </source>
</evidence>
<feature type="compositionally biased region" description="Low complexity" evidence="8">
    <location>
        <begin position="825"/>
        <end position="853"/>
    </location>
</feature>
<dbReference type="InterPro" id="IPR027640">
    <property type="entry name" value="Kinesin-like_fam"/>
</dbReference>
<dbReference type="InterPro" id="IPR019821">
    <property type="entry name" value="Kinesin_motor_CS"/>
</dbReference>
<keyword evidence="5 6" id="KW-0505">Motor protein</keyword>
<evidence type="ECO:0000256" key="1">
    <source>
        <dbReference type="ARBA" id="ARBA00022701"/>
    </source>
</evidence>
<keyword evidence="4 7" id="KW-0175">Coiled coil</keyword>
<feature type="region of interest" description="Disordered" evidence="8">
    <location>
        <begin position="950"/>
        <end position="1027"/>
    </location>
</feature>
<dbReference type="Gene3D" id="3.40.850.10">
    <property type="entry name" value="Kinesin motor domain"/>
    <property type="match status" value="1"/>
</dbReference>
<feature type="binding site" evidence="6">
    <location>
        <begin position="141"/>
        <end position="148"/>
    </location>
    <ligand>
        <name>ATP</name>
        <dbReference type="ChEBI" id="CHEBI:30616"/>
    </ligand>
</feature>
<dbReference type="PANTHER" id="PTHR47968:SF13">
    <property type="entry name" value="KINESIN-LIKE PROTEIN KIF19 ISOFORM X1"/>
    <property type="match status" value="1"/>
</dbReference>
<feature type="coiled-coil region" evidence="7">
    <location>
        <begin position="401"/>
        <end position="428"/>
    </location>
</feature>